<dbReference type="CDD" id="cd06662">
    <property type="entry name" value="SURF1"/>
    <property type="match status" value="1"/>
</dbReference>
<evidence type="ECO:0000256" key="2">
    <source>
        <dbReference type="ARBA" id="ARBA00007165"/>
    </source>
</evidence>
<dbReference type="GO" id="GO:0033617">
    <property type="term" value="P:mitochondrial respiratory chain complex IV assembly"/>
    <property type="evidence" value="ECO:0007669"/>
    <property type="project" value="TreeGrafter"/>
</dbReference>
<comment type="subcellular location">
    <subcellularLocation>
        <location evidence="1">Membrane</location>
    </subcellularLocation>
    <subcellularLocation>
        <location evidence="6">Mitochondrion inner membrane</location>
        <topology evidence="6">Multi-pass membrane protein</topology>
    </subcellularLocation>
</comment>
<gene>
    <name evidence="7" type="ORF">CDAUBV1_LOCUS15890</name>
</gene>
<feature type="transmembrane region" description="Helical" evidence="6">
    <location>
        <begin position="29"/>
        <end position="47"/>
    </location>
</feature>
<evidence type="ECO:0000256" key="4">
    <source>
        <dbReference type="ARBA" id="ARBA00022989"/>
    </source>
</evidence>
<sequence length="292" mass="32717">MLVTKSTRFIRLLSGKTVFIGRKRPNWKAYALLTLPITCFGLGYWQVRRRRWKLDLLDQINKNINSKPVPLTSDVTRSSDLAEYTPVSVRGRFDHSREILIGPRPLLTDFIPSPSRGNRSRVTSGSFTTDSGPLLLSQPQSNAFGYFIVTPFFLSGRPGTSILVNRGWVPANSRDPVTRPNGQIAGTVEVTGLVRYPEKPPPMRSVPTIHQCREAEKQRPQSQYYCRQIDGMAKELNTLPILIDASYESTVPGGPVGGQTRVNLRNEHASYIVTWWTLGAVGLGIWTYGFLL</sequence>
<dbReference type="Pfam" id="PF02104">
    <property type="entry name" value="SURF1"/>
    <property type="match status" value="1"/>
</dbReference>
<dbReference type="InterPro" id="IPR002994">
    <property type="entry name" value="Surf1/Shy1"/>
</dbReference>
<reference evidence="7" key="1">
    <citation type="submission" date="2024-06" db="EMBL/GenBank/DDBJ databases">
        <authorList>
            <person name="Liu X."/>
            <person name="Lenzi L."/>
            <person name="Haldenby T S."/>
            <person name="Uol C."/>
        </authorList>
    </citation>
    <scope>NUCLEOTIDE SEQUENCE</scope>
</reference>
<dbReference type="InterPro" id="IPR045214">
    <property type="entry name" value="Surf1/Surf4"/>
</dbReference>
<evidence type="ECO:0000313" key="8">
    <source>
        <dbReference type="Proteomes" id="UP001497525"/>
    </source>
</evidence>
<dbReference type="GO" id="GO:0005743">
    <property type="term" value="C:mitochondrial inner membrane"/>
    <property type="evidence" value="ECO:0007669"/>
    <property type="project" value="UniProtKB-SubCell"/>
</dbReference>
<organism evidence="7 8">
    <name type="scientific">Calicophoron daubneyi</name>
    <name type="common">Rumen fluke</name>
    <name type="synonym">Paramphistomum daubneyi</name>
    <dbReference type="NCBI Taxonomy" id="300641"/>
    <lineage>
        <taxon>Eukaryota</taxon>
        <taxon>Metazoa</taxon>
        <taxon>Spiralia</taxon>
        <taxon>Lophotrochozoa</taxon>
        <taxon>Platyhelminthes</taxon>
        <taxon>Trematoda</taxon>
        <taxon>Digenea</taxon>
        <taxon>Plagiorchiida</taxon>
        <taxon>Pronocephalata</taxon>
        <taxon>Paramphistomoidea</taxon>
        <taxon>Paramphistomidae</taxon>
        <taxon>Calicophoron</taxon>
    </lineage>
</organism>
<comment type="caution">
    <text evidence="7">The sequence shown here is derived from an EMBL/GenBank/DDBJ whole genome shotgun (WGS) entry which is preliminary data.</text>
</comment>
<feature type="transmembrane region" description="Helical" evidence="6">
    <location>
        <begin position="269"/>
        <end position="291"/>
    </location>
</feature>
<keyword evidence="5 6" id="KW-0472">Membrane</keyword>
<keyword evidence="4 6" id="KW-1133">Transmembrane helix</keyword>
<comment type="function">
    <text evidence="6">Probably involved in the biogenesis of the COX complex.</text>
</comment>
<evidence type="ECO:0000313" key="7">
    <source>
        <dbReference type="EMBL" id="CAL5140583.1"/>
    </source>
</evidence>
<proteinExistence type="inferred from homology"/>
<dbReference type="EMBL" id="CAXLJL010000745">
    <property type="protein sequence ID" value="CAL5140583.1"/>
    <property type="molecule type" value="Genomic_DNA"/>
</dbReference>
<keyword evidence="6" id="KW-0496">Mitochondrion</keyword>
<evidence type="ECO:0000256" key="1">
    <source>
        <dbReference type="ARBA" id="ARBA00004370"/>
    </source>
</evidence>
<dbReference type="PANTHER" id="PTHR23427">
    <property type="entry name" value="SURFEIT LOCUS PROTEIN"/>
    <property type="match status" value="1"/>
</dbReference>
<dbReference type="Proteomes" id="UP001497525">
    <property type="component" value="Unassembled WGS sequence"/>
</dbReference>
<keyword evidence="3 6" id="KW-0812">Transmembrane</keyword>
<keyword evidence="6" id="KW-0999">Mitochondrion inner membrane</keyword>
<evidence type="ECO:0000256" key="6">
    <source>
        <dbReference type="RuleBase" id="RU363076"/>
    </source>
</evidence>
<comment type="similarity">
    <text evidence="2 6">Belongs to the SURF1 family.</text>
</comment>
<dbReference type="PROSITE" id="PS50895">
    <property type="entry name" value="SURF1"/>
    <property type="match status" value="1"/>
</dbReference>
<name>A0AAV2TVB2_CALDB</name>
<evidence type="ECO:0000256" key="3">
    <source>
        <dbReference type="ARBA" id="ARBA00022692"/>
    </source>
</evidence>
<protein>
    <recommendedName>
        <fullName evidence="6">SURF1-like protein</fullName>
    </recommendedName>
</protein>
<accession>A0AAV2TVB2</accession>
<evidence type="ECO:0000256" key="5">
    <source>
        <dbReference type="ARBA" id="ARBA00023136"/>
    </source>
</evidence>
<dbReference type="PANTHER" id="PTHR23427:SF2">
    <property type="entry name" value="SURFEIT LOCUS PROTEIN 1"/>
    <property type="match status" value="1"/>
</dbReference>
<dbReference type="AlphaFoldDB" id="A0AAV2TVB2"/>